<dbReference type="Proteomes" id="UP000019116">
    <property type="component" value="Chromosome 2A"/>
</dbReference>
<accession>A0A3B6B9I0</accession>
<reference evidence="2" key="2">
    <citation type="submission" date="2018-10" db="UniProtKB">
        <authorList>
            <consortium name="EnsemblPlants"/>
        </authorList>
    </citation>
    <scope>IDENTIFICATION</scope>
</reference>
<dbReference type="Gramene" id="TraesCS2A03G1297900.1">
    <property type="protein sequence ID" value="TraesCS2A03G1297900.1.CDS"/>
    <property type="gene ID" value="TraesCS2A03G1297900"/>
</dbReference>
<dbReference type="Gramene" id="TraesARI2A03G00816410.1">
    <property type="protein sequence ID" value="TraesARI2A03G00816410.1"/>
    <property type="gene ID" value="TraesARI2A03G00816410"/>
</dbReference>
<reference evidence="2" key="1">
    <citation type="submission" date="2018-08" db="EMBL/GenBank/DDBJ databases">
        <authorList>
            <person name="Rossello M."/>
        </authorList>
    </citation>
    <scope>NUCLEOTIDE SEQUENCE [LARGE SCALE GENOMIC DNA]</scope>
    <source>
        <strain evidence="2">cv. Chinese Spring</strain>
    </source>
</reference>
<evidence type="ECO:0000313" key="2">
    <source>
        <dbReference type="EnsemblPlants" id="TraesCS2A02G589000.1"/>
    </source>
</evidence>
<evidence type="ECO:0000256" key="1">
    <source>
        <dbReference type="SAM" id="SignalP"/>
    </source>
</evidence>
<proteinExistence type="predicted"/>
<organism evidence="2">
    <name type="scientific">Triticum aestivum</name>
    <name type="common">Wheat</name>
    <dbReference type="NCBI Taxonomy" id="4565"/>
    <lineage>
        <taxon>Eukaryota</taxon>
        <taxon>Viridiplantae</taxon>
        <taxon>Streptophyta</taxon>
        <taxon>Embryophyta</taxon>
        <taxon>Tracheophyta</taxon>
        <taxon>Spermatophyta</taxon>
        <taxon>Magnoliopsida</taxon>
        <taxon>Liliopsida</taxon>
        <taxon>Poales</taxon>
        <taxon>Poaceae</taxon>
        <taxon>BOP clade</taxon>
        <taxon>Pooideae</taxon>
        <taxon>Triticodae</taxon>
        <taxon>Triticeae</taxon>
        <taxon>Triticinae</taxon>
        <taxon>Triticum</taxon>
    </lineage>
</organism>
<protein>
    <recommendedName>
        <fullName evidence="4">Secreted protein</fullName>
    </recommendedName>
</protein>
<dbReference type="AlphaFoldDB" id="A0A3B6B9I0"/>
<evidence type="ECO:0008006" key="4">
    <source>
        <dbReference type="Google" id="ProtNLM"/>
    </source>
</evidence>
<dbReference type="EnsemblPlants" id="TraesCS2A02G589000.1">
    <property type="protein sequence ID" value="TraesCS2A02G589000.1"/>
    <property type="gene ID" value="TraesCS2A02G589000"/>
</dbReference>
<keyword evidence="1" id="KW-0732">Signal</keyword>
<name>A0A3B6B9I0_WHEAT</name>
<dbReference type="STRING" id="4565.A0A3B6B9I0"/>
<evidence type="ECO:0000313" key="3">
    <source>
        <dbReference type="Proteomes" id="UP000019116"/>
    </source>
</evidence>
<feature type="signal peptide" evidence="1">
    <location>
        <begin position="1"/>
        <end position="25"/>
    </location>
</feature>
<dbReference type="Gramene" id="TraesCS2A02G589000.1">
    <property type="protein sequence ID" value="TraesCS2A02G589000.1"/>
    <property type="gene ID" value="TraesCS2A02G589000"/>
</dbReference>
<keyword evidence="3" id="KW-1185">Reference proteome</keyword>
<feature type="chain" id="PRO_5043171657" description="Secreted protein" evidence="1">
    <location>
        <begin position="26"/>
        <end position="108"/>
    </location>
</feature>
<sequence>MAAGFPLAACILAFHLSLLLSPSSALPRLSETESSVVRHGVGIRPAYHFLPAKNWQNDPNDSCLGPVFSLDHPKSAHAHDCDRAAFVSCVPVLPLRVCLYWTSLCVAM</sequence>